<accession>A0A178ZK54</accession>
<organism evidence="1 2">
    <name type="scientific">Fonsecaea erecta</name>
    <dbReference type="NCBI Taxonomy" id="1367422"/>
    <lineage>
        <taxon>Eukaryota</taxon>
        <taxon>Fungi</taxon>
        <taxon>Dikarya</taxon>
        <taxon>Ascomycota</taxon>
        <taxon>Pezizomycotina</taxon>
        <taxon>Eurotiomycetes</taxon>
        <taxon>Chaetothyriomycetidae</taxon>
        <taxon>Chaetothyriales</taxon>
        <taxon>Herpotrichiellaceae</taxon>
        <taxon>Fonsecaea</taxon>
    </lineage>
</organism>
<proteinExistence type="predicted"/>
<evidence type="ECO:0000313" key="2">
    <source>
        <dbReference type="Proteomes" id="UP000078343"/>
    </source>
</evidence>
<dbReference type="EMBL" id="LVYI01000004">
    <property type="protein sequence ID" value="OAP60178.1"/>
    <property type="molecule type" value="Genomic_DNA"/>
</dbReference>
<dbReference type="AlphaFoldDB" id="A0A178ZK54"/>
<dbReference type="OrthoDB" id="5424338at2759"/>
<protein>
    <submittedName>
        <fullName evidence="1">Uncharacterized protein</fullName>
    </submittedName>
</protein>
<reference evidence="1 2" key="1">
    <citation type="submission" date="2016-04" db="EMBL/GenBank/DDBJ databases">
        <title>Draft genome of Fonsecaea erecta CBS 125763.</title>
        <authorList>
            <person name="Weiss V.A."/>
            <person name="Vicente V.A."/>
            <person name="Raittz R.T."/>
            <person name="Moreno L.F."/>
            <person name="De Souza E.M."/>
            <person name="Pedrosa F.O."/>
            <person name="Steffens M.B."/>
            <person name="Faoro H."/>
            <person name="Tadra-Sfeir M.Z."/>
            <person name="Najafzadeh M.J."/>
            <person name="Felipe M.S."/>
            <person name="Teixeira M."/>
            <person name="Sun J."/>
            <person name="Xi L."/>
            <person name="Gomes R."/>
            <person name="De Azevedo C.M."/>
            <person name="Salgado C.G."/>
            <person name="Da Silva M.B."/>
            <person name="Nascimento M.F."/>
            <person name="Queiroz-Telles F."/>
            <person name="Attili D.S."/>
            <person name="Gorbushina A."/>
        </authorList>
    </citation>
    <scope>NUCLEOTIDE SEQUENCE [LARGE SCALE GENOMIC DNA]</scope>
    <source>
        <strain evidence="1 2">CBS 125763</strain>
    </source>
</reference>
<dbReference type="RefSeq" id="XP_018693545.1">
    <property type="nucleotide sequence ID" value="XM_018836692.1"/>
</dbReference>
<sequence>MPAGTAWYHHDQPSSAVTIREAYFDHRGARHGTRKLSKSSRMALALTAACCELGKGKVFVLQPDVSDLSSRRQRLVEARAAFLAVPSLFFVPSTWSADEQARWTTMRPLSQLEELTSRSGVVPLSQSVLPIDVELSSEPEACPTLNGLKTATATIIIAPTPYAGLTQDMRAACGPVDVESLEFRCSSGWGPFQRWRRNDGLIGVVEELASMYHSGRAALAFFGSLRGRLIQANMAAAQAGQAYLLWHATEEE</sequence>
<comment type="caution">
    <text evidence="1">The sequence shown here is derived from an EMBL/GenBank/DDBJ whole genome shotgun (WGS) entry which is preliminary data.</text>
</comment>
<evidence type="ECO:0000313" key="1">
    <source>
        <dbReference type="EMBL" id="OAP60178.1"/>
    </source>
</evidence>
<dbReference type="Proteomes" id="UP000078343">
    <property type="component" value="Unassembled WGS sequence"/>
</dbReference>
<name>A0A178ZK54_9EURO</name>
<dbReference type="GeneID" id="30009348"/>
<keyword evidence="2" id="KW-1185">Reference proteome</keyword>
<gene>
    <name evidence="1" type="ORF">AYL99_05180</name>
</gene>